<reference evidence="6" key="1">
    <citation type="journal article" date="2019" name="Int. J. Syst. Evol. Microbiol.">
        <title>The Global Catalogue of Microorganisms (GCM) 10K type strain sequencing project: providing services to taxonomists for standard genome sequencing and annotation.</title>
        <authorList>
            <consortium name="The Broad Institute Genomics Platform"/>
            <consortium name="The Broad Institute Genome Sequencing Center for Infectious Disease"/>
            <person name="Wu L."/>
            <person name="Ma J."/>
        </authorList>
    </citation>
    <scope>NUCLEOTIDE SEQUENCE [LARGE SCALE GENOMIC DNA]</scope>
    <source>
        <strain evidence="6">CGMCC 4.7241</strain>
    </source>
</reference>
<feature type="chain" id="PRO_5046045111" evidence="3">
    <location>
        <begin position="30"/>
        <end position="252"/>
    </location>
</feature>
<feature type="transmembrane region" description="Helical" evidence="2">
    <location>
        <begin position="223"/>
        <end position="244"/>
    </location>
</feature>
<protein>
    <submittedName>
        <fullName evidence="5">YcnI family protein</fullName>
    </submittedName>
</protein>
<dbReference type="RefSeq" id="WP_205119528.1">
    <property type="nucleotide sequence ID" value="NZ_JAFBCM010000001.1"/>
</dbReference>
<gene>
    <name evidence="5" type="ORF">ACFOUW_32010</name>
</gene>
<evidence type="ECO:0000256" key="2">
    <source>
        <dbReference type="SAM" id="Phobius"/>
    </source>
</evidence>
<keyword evidence="2" id="KW-1133">Transmembrane helix</keyword>
<feature type="signal peptide" evidence="3">
    <location>
        <begin position="1"/>
        <end position="29"/>
    </location>
</feature>
<dbReference type="CDD" id="cd08545">
    <property type="entry name" value="YcnI_like"/>
    <property type="match status" value="1"/>
</dbReference>
<dbReference type="EMBL" id="JBHRZH010000039">
    <property type="protein sequence ID" value="MFC3765496.1"/>
    <property type="molecule type" value="Genomic_DNA"/>
</dbReference>
<keyword evidence="6" id="KW-1185">Reference proteome</keyword>
<evidence type="ECO:0000313" key="5">
    <source>
        <dbReference type="EMBL" id="MFC3765496.1"/>
    </source>
</evidence>
<dbReference type="InterPro" id="IPR038507">
    <property type="entry name" value="YcnI-like_sf"/>
</dbReference>
<evidence type="ECO:0000313" key="6">
    <source>
        <dbReference type="Proteomes" id="UP001595699"/>
    </source>
</evidence>
<proteinExistence type="predicted"/>
<keyword evidence="2" id="KW-0472">Membrane</keyword>
<dbReference type="Proteomes" id="UP001595699">
    <property type="component" value="Unassembled WGS sequence"/>
</dbReference>
<sequence length="252" mass="25936">MFSSSTRRIAAFAAATVAGVVALAGTASAHVTVNPREADQGGYARLTFRVPNESETAGTVKVQVKFPLDTPLSSVRYKPHAGWKIDVVKSKLPKPVAVGDYDLTEAVSSITWTAESGVQIKPGEFDEFDVSVGPLPESESLAFPAVQTYSDGKVVNWSDAVKEGAEEPDHPAPTLALNPADAEGDGHGHGAGAAATESPVPATDQKPVANDTDVAASDGTARALGTAGLVVGVVGLALAAYAFLTTRRRNAA</sequence>
<evidence type="ECO:0000259" key="4">
    <source>
        <dbReference type="Pfam" id="PF07987"/>
    </source>
</evidence>
<evidence type="ECO:0000256" key="3">
    <source>
        <dbReference type="SAM" id="SignalP"/>
    </source>
</evidence>
<evidence type="ECO:0000256" key="1">
    <source>
        <dbReference type="SAM" id="MobiDB-lite"/>
    </source>
</evidence>
<keyword evidence="2" id="KW-0812">Transmembrane</keyword>
<feature type="domain" description="YncI copper-binding" evidence="4">
    <location>
        <begin position="30"/>
        <end position="177"/>
    </location>
</feature>
<dbReference type="InterPro" id="IPR012533">
    <property type="entry name" value="YcnI-copper_dom"/>
</dbReference>
<dbReference type="Gene3D" id="2.60.40.2230">
    <property type="entry name" value="Uncharacterised protein YcnI-like PF07987, DUF1775"/>
    <property type="match status" value="1"/>
</dbReference>
<organism evidence="5 6">
    <name type="scientific">Tenggerimyces flavus</name>
    <dbReference type="NCBI Taxonomy" id="1708749"/>
    <lineage>
        <taxon>Bacteria</taxon>
        <taxon>Bacillati</taxon>
        <taxon>Actinomycetota</taxon>
        <taxon>Actinomycetes</taxon>
        <taxon>Propionibacteriales</taxon>
        <taxon>Nocardioidaceae</taxon>
        <taxon>Tenggerimyces</taxon>
    </lineage>
</organism>
<dbReference type="Pfam" id="PF07987">
    <property type="entry name" value="DUF1775"/>
    <property type="match status" value="1"/>
</dbReference>
<accession>A0ABV7YJY9</accession>
<keyword evidence="3" id="KW-0732">Signal</keyword>
<comment type="caution">
    <text evidence="5">The sequence shown here is derived from an EMBL/GenBank/DDBJ whole genome shotgun (WGS) entry which is preliminary data.</text>
</comment>
<feature type="region of interest" description="Disordered" evidence="1">
    <location>
        <begin position="164"/>
        <end position="212"/>
    </location>
</feature>
<name>A0ABV7YJY9_9ACTN</name>